<feature type="compositionally biased region" description="Acidic residues" evidence="1">
    <location>
        <begin position="108"/>
        <end position="118"/>
    </location>
</feature>
<organism evidence="2 3">
    <name type="scientific">Theileria orientalis</name>
    <dbReference type="NCBI Taxonomy" id="68886"/>
    <lineage>
        <taxon>Eukaryota</taxon>
        <taxon>Sar</taxon>
        <taxon>Alveolata</taxon>
        <taxon>Apicomplexa</taxon>
        <taxon>Aconoidasida</taxon>
        <taxon>Piroplasmida</taxon>
        <taxon>Theileriidae</taxon>
        <taxon>Theileria</taxon>
    </lineage>
</organism>
<protein>
    <recommendedName>
        <fullName evidence="4">PH domain-containing protein</fullName>
    </recommendedName>
</protein>
<proteinExistence type="predicted"/>
<dbReference type="InterPro" id="IPR011993">
    <property type="entry name" value="PH-like_dom_sf"/>
</dbReference>
<dbReference type="EMBL" id="CP056065">
    <property type="protein sequence ID" value="UKJ88348.1"/>
    <property type="molecule type" value="Genomic_DNA"/>
</dbReference>
<dbReference type="Proteomes" id="UP000244803">
    <property type="component" value="Chromosome 1"/>
</dbReference>
<evidence type="ECO:0000313" key="2">
    <source>
        <dbReference type="EMBL" id="UKJ88348.1"/>
    </source>
</evidence>
<dbReference type="AlphaFoldDB" id="A0A976QRN0"/>
<name>A0A976QRN0_THEOR</name>
<sequence length="239" mass="27662">MWESFISTKWSNRSLGGPLLSSDIFKEPEKAYTELSKWRLDYYVFGFKEDLISDKVLTDSKPAAPLKVEELRTKLNTEIVNTVAVRSGRRRPTYSPKVLRALSKGSEESVDTSSEGDDYTTSSKDLMENKILEYRKLLTKTVKIKTSLLSEKVRVTCSKDGTHLEWFKSKSEDSSRKADGRIAVNKITNVTTKSDNIKHLEIFVGKSSFIFLFRSREEREQWQTDFKKFLKFMELVKKK</sequence>
<evidence type="ECO:0000256" key="1">
    <source>
        <dbReference type="SAM" id="MobiDB-lite"/>
    </source>
</evidence>
<feature type="region of interest" description="Disordered" evidence="1">
    <location>
        <begin position="96"/>
        <end position="121"/>
    </location>
</feature>
<dbReference type="OrthoDB" id="364608at2759"/>
<evidence type="ECO:0008006" key="4">
    <source>
        <dbReference type="Google" id="ProtNLM"/>
    </source>
</evidence>
<accession>A0A976QRN0</accession>
<evidence type="ECO:0000313" key="3">
    <source>
        <dbReference type="Proteomes" id="UP000244803"/>
    </source>
</evidence>
<reference evidence="2" key="1">
    <citation type="submission" date="2022-07" db="EMBL/GenBank/DDBJ databases">
        <title>Evaluation of T. orientalis genome assembly methods using nanopore sequencing and analysis of variation between genomes.</title>
        <authorList>
            <person name="Yam J."/>
            <person name="Micallef M.L."/>
            <person name="Liu M."/>
            <person name="Djordjevic S.P."/>
            <person name="Bogema D.R."/>
            <person name="Jenkins C."/>
        </authorList>
    </citation>
    <scope>NUCLEOTIDE SEQUENCE</scope>
    <source>
        <strain evidence="2">Fish Creek</strain>
    </source>
</reference>
<dbReference type="SUPFAM" id="SSF50729">
    <property type="entry name" value="PH domain-like"/>
    <property type="match status" value="1"/>
</dbReference>
<gene>
    <name evidence="2" type="ORF">MACJ_000792</name>
</gene>
<dbReference type="Gene3D" id="2.30.29.30">
    <property type="entry name" value="Pleckstrin-homology domain (PH domain)/Phosphotyrosine-binding domain (PTB)"/>
    <property type="match status" value="1"/>
</dbReference>